<dbReference type="Gene3D" id="3.30.420.10">
    <property type="entry name" value="Ribonuclease H-like superfamily/Ribonuclease H"/>
    <property type="match status" value="1"/>
</dbReference>
<dbReference type="GO" id="GO:0006508">
    <property type="term" value="P:proteolysis"/>
    <property type="evidence" value="ECO:0007669"/>
    <property type="project" value="UniProtKB-KW"/>
</dbReference>
<dbReference type="GO" id="GO:0015074">
    <property type="term" value="P:DNA integration"/>
    <property type="evidence" value="ECO:0007669"/>
    <property type="project" value="InterPro"/>
</dbReference>
<dbReference type="SUPFAM" id="SSF50630">
    <property type="entry name" value="Acid proteases"/>
    <property type="match status" value="1"/>
</dbReference>
<dbReference type="GO" id="GO:0008270">
    <property type="term" value="F:zinc ion binding"/>
    <property type="evidence" value="ECO:0007669"/>
    <property type="project" value="UniProtKB-KW"/>
</dbReference>
<dbReference type="GO" id="GO:0042575">
    <property type="term" value="C:DNA polymerase complex"/>
    <property type="evidence" value="ECO:0007669"/>
    <property type="project" value="UniProtKB-ARBA"/>
</dbReference>
<feature type="domain" description="Reverse transcriptase" evidence="14">
    <location>
        <begin position="837"/>
        <end position="1020"/>
    </location>
</feature>
<keyword evidence="4" id="KW-0548">Nucleotidyltransferase</keyword>
<evidence type="ECO:0000256" key="7">
    <source>
        <dbReference type="ARBA" id="ARBA00022801"/>
    </source>
</evidence>
<dbReference type="InterPro" id="IPR001878">
    <property type="entry name" value="Znf_CCHC"/>
</dbReference>
<dbReference type="InterPro" id="IPR001995">
    <property type="entry name" value="Peptidase_A2_cat"/>
</dbReference>
<sequence length="1924" mass="214320">MLGGMDDLEGAWGGEDPCDRVEGGERMRMLEGELRQAKLHLAAEETRRREAEADLERVRRARVGGADSLMLLAEALRQREPCRPRKNFGVHTLIKEWGGGRTDLPVTEFLANLKEVGAAGLWEEADLLLYGKGKLVGQAAAYVRSQGPFTTFAALEAGLRGRFVNPLEHEECEIALRGVTQKQGESVREFADRVRYLGRRAVRPVEDATERRILGQEGDRRALAAFVQGLRDPELSKVVALHGGDELEGAIAYTLNAEIRLQSARGEKQSLVLAVTEDEAVESVVAAVPSHRPPALDIPLRHLQAPFRTSECFQCRQIGHFARECPYLLASGQVERTGGPTSGQMALRAAPSGGATTDNHQGRACGRCQQLGHYARECWAPAPVSTFTTAVDPKARRDGNGPIPSPETTIGSQKLRWMPALGHYDDGPVLLVEVAGRTMRLLGDTGAQISLLQQPVAGEPLLPSNTRPKGLGGYLSPLGEQQVEVRFCERGVRHRFVVADVGLPGLEGIMGVDLMSKMGPGVWEAIGAQLGLVTETTPATGDRIAWVAPGEGDRLPENGVRKWINRVVQRLGELEVEYRRPGSKGGSTRSRQESQSTQDDSNHGAGPRPTKSRKPKRRQRKNQGLEEEARKEVRTTHPEPNPNRAVPHRVPQGPPPRIAVMTRTMVIPPWSEKVVPIQVAGKEEGLVVMEPAQLPVAGLRVARGLTTLVKGRGWATIANLTQGPIQLDNRTKVGETEEWHQEEAGGPRIRVVTRGKKGRHNEELGKKLTHLPHQTKERVLQMLQAYEELFDTPGQEGCSLPVSHRINTGDAAPVVKRPYPVPERLRGEIRQQIDSMLEAGVIRHSDSPWSAPVVLVPKKSTDGTVKYRFCTDFRGLNGVTRKDAYPLPAINETLERLGRSRYFSTLDLASGYHQIPVAPEDQAKTAFTTAGGHFEYARMPFGLCNAPATFQRLMDRLLASIKEVECFVYLDDVIIFGETVEEHLERLGHVLDRLRAANLKVSLPKCRFLHEEVDYLGHVVTRDGVQPDPKKVEAVKAFPRPRNQQELKSFLGLSNYYRRFQPGYASLAKELTRLLGKGQVFQWGPEQEASFQALKDGLCSNQVLIYPDYRDPFLVSTDASDTAMGAVLSQIRDGEERPICYASKQFNAAEANYSATERELRAVVYAVQQFRCYLYGRTFTLITDHSALRWLMSLKDPSARLTRWALRLQEYDFKVVHKPGKRHTNVDTLSRIPKDAQAGEGPRVGSLTQPKRTGRKEDLVWGELDEEQLQQLPRLQEQEWGNSLQGLDHKKDKRGIWYKAAERQNEEDPVSWRLLVPSKWREQVVRQCHAPPWHGHRGRDKTWQYLRSRYYWEGMKADVARMVRSCESCSRLKAGGPKAPIQMVQIPGQPMELVSMDIVDPGVRTPEGYRYILTHIDHATRYAGAIPLKTQTAEEVARVFVKDIVLRWGTPKQLLTDQGTNFMSQLMKEVCRTLGVSQLRTTPYHPQSNGVVERFHRTLMGMVKHYTRATGSDWNRWLPYALAAYNSVEHSATGHTPFYLMHGFEMSLPGEDWAMAVDEEGMDERARRMRADLVEARELAQKEVLRQWEKRAKRLNKRRPPKTFREGDWVYLHNPVKPPGVSAKFHCPWTGPHRVLEKLSAVTYRVDLANGGQTTVHSDRLKPATGGGVSSGDSDSEEEEGQARPTQATAAREEEEDGSSDGEGVNTRLADIVTGAGNSRVYTSSQYDRSLQALEPRWRNLIQIPQIPGPLPHQSLEWEYELTPPARTEAATSTPARGSRIHPGGSPARTPGLSPINAPDWSASTEMPSTLGATPTGLHFSGTPPTGTPSTPSTPFWARDPRALGPAPDESQEMSGRGGDQEETPEQAPRRPAPPAGPDSTPLTTQPRRPRRIRARPARLRDYHVDWYDQTGPLESDPESEDEG</sequence>
<reference evidence="16" key="1">
    <citation type="journal article" date="2016" name="Gigascience">
        <title>De novo construction of an expanded transcriptome assembly for the western tarnished plant bug, Lygus hesperus.</title>
        <authorList>
            <person name="Tassone E.E."/>
            <person name="Geib S.M."/>
            <person name="Hall B."/>
            <person name="Fabrick J.A."/>
            <person name="Brent C.S."/>
            <person name="Hull J.J."/>
        </authorList>
    </citation>
    <scope>NUCLEOTIDE SEQUENCE</scope>
</reference>
<dbReference type="FunFam" id="3.10.20.370:FF:000001">
    <property type="entry name" value="Retrovirus-related Pol polyprotein from transposon 17.6-like protein"/>
    <property type="match status" value="1"/>
</dbReference>
<dbReference type="Pfam" id="PF17917">
    <property type="entry name" value="RT_RNaseH"/>
    <property type="match status" value="1"/>
</dbReference>
<dbReference type="CDD" id="cd09274">
    <property type="entry name" value="RNase_HI_RT_Ty3"/>
    <property type="match status" value="1"/>
</dbReference>
<dbReference type="GO" id="GO:0004519">
    <property type="term" value="F:endonuclease activity"/>
    <property type="evidence" value="ECO:0007669"/>
    <property type="project" value="UniProtKB-KW"/>
</dbReference>
<evidence type="ECO:0000256" key="1">
    <source>
        <dbReference type="ARBA" id="ARBA00012493"/>
    </source>
</evidence>
<dbReference type="InterPro" id="IPR043128">
    <property type="entry name" value="Rev_trsase/Diguanyl_cyclase"/>
</dbReference>
<feature type="domain" description="Integrase catalytic" evidence="15">
    <location>
        <begin position="1386"/>
        <end position="1545"/>
    </location>
</feature>
<dbReference type="GO" id="GO:0004190">
    <property type="term" value="F:aspartic-type endopeptidase activity"/>
    <property type="evidence" value="ECO:0007669"/>
    <property type="project" value="InterPro"/>
</dbReference>
<feature type="region of interest" description="Disordered" evidence="11">
    <location>
        <begin position="1225"/>
        <end position="1252"/>
    </location>
</feature>
<evidence type="ECO:0000256" key="11">
    <source>
        <dbReference type="SAM" id="MobiDB-lite"/>
    </source>
</evidence>
<keyword evidence="8" id="KW-0695">RNA-directed DNA polymerase</keyword>
<dbReference type="Pfam" id="PF00078">
    <property type="entry name" value="RVT_1"/>
    <property type="match status" value="1"/>
</dbReference>
<dbReference type="GO" id="GO:0003676">
    <property type="term" value="F:nucleic acid binding"/>
    <property type="evidence" value="ECO:0007669"/>
    <property type="project" value="InterPro"/>
</dbReference>
<feature type="compositionally biased region" description="Low complexity" evidence="11">
    <location>
        <begin position="587"/>
        <end position="599"/>
    </location>
</feature>
<dbReference type="SUPFAM" id="SSF53098">
    <property type="entry name" value="Ribonuclease H-like"/>
    <property type="match status" value="1"/>
</dbReference>
<dbReference type="InterPro" id="IPR001584">
    <property type="entry name" value="Integrase_cat-core"/>
</dbReference>
<feature type="region of interest" description="Disordered" evidence="11">
    <location>
        <begin position="1"/>
        <end position="20"/>
    </location>
</feature>
<feature type="compositionally biased region" description="Low complexity" evidence="11">
    <location>
        <begin position="1821"/>
        <end position="1835"/>
    </location>
</feature>
<feature type="compositionally biased region" description="Basic residues" evidence="11">
    <location>
        <begin position="610"/>
        <end position="621"/>
    </location>
</feature>
<dbReference type="InterPro" id="IPR050951">
    <property type="entry name" value="Retrovirus_Pol_polyprotein"/>
</dbReference>
<dbReference type="FunFam" id="3.30.420.10:FF:000032">
    <property type="entry name" value="Retrovirus-related Pol polyprotein from transposon 297-like Protein"/>
    <property type="match status" value="1"/>
</dbReference>
<keyword evidence="9" id="KW-0863">Zinc-finger</keyword>
<dbReference type="Pfam" id="PF00665">
    <property type="entry name" value="rve"/>
    <property type="match status" value="1"/>
</dbReference>
<dbReference type="EC" id="2.7.7.49" evidence="1"/>
<feature type="region of interest" description="Disordered" evidence="11">
    <location>
        <begin position="1766"/>
        <end position="1924"/>
    </location>
</feature>
<evidence type="ECO:0000259" key="14">
    <source>
        <dbReference type="PROSITE" id="PS50878"/>
    </source>
</evidence>
<dbReference type="SUPFAM" id="SSF57756">
    <property type="entry name" value="Retrovirus zinc finger-like domains"/>
    <property type="match status" value="1"/>
</dbReference>
<dbReference type="InterPro" id="IPR036397">
    <property type="entry name" value="RNaseH_sf"/>
</dbReference>
<accession>A0A146L089</accession>
<dbReference type="PROSITE" id="PS50175">
    <property type="entry name" value="ASP_PROT_RETROV"/>
    <property type="match status" value="1"/>
</dbReference>
<dbReference type="Gene3D" id="4.10.60.10">
    <property type="entry name" value="Zinc finger, CCHC-type"/>
    <property type="match status" value="1"/>
</dbReference>
<dbReference type="PANTHER" id="PTHR37984:SF5">
    <property type="entry name" value="PROTEIN NYNRIN-LIKE"/>
    <property type="match status" value="1"/>
</dbReference>
<feature type="domain" description="CCHC-type" evidence="12">
    <location>
        <begin position="365"/>
        <end position="378"/>
    </location>
</feature>
<evidence type="ECO:0000256" key="2">
    <source>
        <dbReference type="ARBA" id="ARBA00022670"/>
    </source>
</evidence>
<dbReference type="CDD" id="cd01647">
    <property type="entry name" value="RT_LTR"/>
    <property type="match status" value="1"/>
</dbReference>
<feature type="compositionally biased region" description="Basic and acidic residues" evidence="11">
    <location>
        <begin position="623"/>
        <end position="637"/>
    </location>
</feature>
<dbReference type="Gene3D" id="1.10.340.70">
    <property type="match status" value="1"/>
</dbReference>
<keyword evidence="7" id="KW-0378">Hydrolase</keyword>
<dbReference type="InterPro" id="IPR012337">
    <property type="entry name" value="RNaseH-like_sf"/>
</dbReference>
<feature type="compositionally biased region" description="Polar residues" evidence="11">
    <location>
        <begin position="1802"/>
        <end position="1813"/>
    </location>
</feature>
<dbReference type="PANTHER" id="PTHR37984">
    <property type="entry name" value="PROTEIN CBG26694"/>
    <property type="match status" value="1"/>
</dbReference>
<evidence type="ECO:0000256" key="8">
    <source>
        <dbReference type="ARBA" id="ARBA00022918"/>
    </source>
</evidence>
<dbReference type="InterPro" id="IPR054465">
    <property type="entry name" value="Integrase_p58-like_C"/>
</dbReference>
<evidence type="ECO:0000256" key="6">
    <source>
        <dbReference type="ARBA" id="ARBA00022759"/>
    </source>
</evidence>
<keyword evidence="10" id="KW-0175">Coiled coil</keyword>
<evidence type="ECO:0000256" key="10">
    <source>
        <dbReference type="SAM" id="Coils"/>
    </source>
</evidence>
<evidence type="ECO:0000256" key="3">
    <source>
        <dbReference type="ARBA" id="ARBA00022679"/>
    </source>
</evidence>
<dbReference type="PROSITE" id="PS50878">
    <property type="entry name" value="RT_POL"/>
    <property type="match status" value="1"/>
</dbReference>
<dbReference type="Pfam" id="PF22938">
    <property type="entry name" value="Integrase_p58_C"/>
    <property type="match status" value="1"/>
</dbReference>
<dbReference type="InterPro" id="IPR021109">
    <property type="entry name" value="Peptidase_aspartic_dom_sf"/>
</dbReference>
<evidence type="ECO:0000256" key="5">
    <source>
        <dbReference type="ARBA" id="ARBA00022722"/>
    </source>
</evidence>
<evidence type="ECO:0000259" key="13">
    <source>
        <dbReference type="PROSITE" id="PS50175"/>
    </source>
</evidence>
<dbReference type="FunFam" id="3.10.10.10:FF:000007">
    <property type="entry name" value="Retrovirus-related Pol polyprotein from transposon 17.6-like Protein"/>
    <property type="match status" value="1"/>
</dbReference>
<dbReference type="InterPro" id="IPR041588">
    <property type="entry name" value="Integrase_H2C2"/>
</dbReference>
<dbReference type="Gene3D" id="3.10.10.10">
    <property type="entry name" value="HIV Type 1 Reverse Transcriptase, subunit A, domain 1"/>
    <property type="match status" value="1"/>
</dbReference>
<dbReference type="PROSITE" id="PS50994">
    <property type="entry name" value="INTEGRASE"/>
    <property type="match status" value="1"/>
</dbReference>
<feature type="domain" description="CCHC-type" evidence="12">
    <location>
        <begin position="312"/>
        <end position="326"/>
    </location>
</feature>
<feature type="domain" description="Peptidase A2" evidence="13">
    <location>
        <begin position="439"/>
        <end position="514"/>
    </location>
</feature>
<dbReference type="Pfam" id="PF00098">
    <property type="entry name" value="zf-CCHC"/>
    <property type="match status" value="1"/>
</dbReference>
<keyword evidence="5" id="KW-0540">Nuclease</keyword>
<name>A0A146L089_LYGHE</name>
<dbReference type="InterPro" id="IPR043502">
    <property type="entry name" value="DNA/RNA_pol_sf"/>
</dbReference>
<feature type="region of interest" description="Disordered" evidence="11">
    <location>
        <begin position="578"/>
        <end position="655"/>
    </location>
</feature>
<organism evidence="16">
    <name type="scientific">Lygus hesperus</name>
    <name type="common">Western plant bug</name>
    <dbReference type="NCBI Taxonomy" id="30085"/>
    <lineage>
        <taxon>Eukaryota</taxon>
        <taxon>Metazoa</taxon>
        <taxon>Ecdysozoa</taxon>
        <taxon>Arthropoda</taxon>
        <taxon>Hexapoda</taxon>
        <taxon>Insecta</taxon>
        <taxon>Pterygota</taxon>
        <taxon>Neoptera</taxon>
        <taxon>Paraneoptera</taxon>
        <taxon>Hemiptera</taxon>
        <taxon>Heteroptera</taxon>
        <taxon>Panheteroptera</taxon>
        <taxon>Cimicomorpha</taxon>
        <taxon>Miridae</taxon>
        <taxon>Mirini</taxon>
        <taxon>Lygus</taxon>
    </lineage>
</organism>
<protein>
    <recommendedName>
        <fullName evidence="1">RNA-directed DNA polymerase</fullName>
        <ecNumber evidence="1">2.7.7.49</ecNumber>
    </recommendedName>
</protein>
<dbReference type="SMART" id="SM00343">
    <property type="entry name" value="ZnF_C2HC"/>
    <property type="match status" value="2"/>
</dbReference>
<keyword evidence="2" id="KW-0645">Protease</keyword>
<dbReference type="FunFam" id="3.30.70.270:FF:000020">
    <property type="entry name" value="Transposon Tf2-6 polyprotein-like Protein"/>
    <property type="match status" value="1"/>
</dbReference>
<dbReference type="InterPro" id="IPR041373">
    <property type="entry name" value="RT_RNaseH"/>
</dbReference>
<keyword evidence="6" id="KW-0255">Endonuclease</keyword>
<evidence type="ECO:0000256" key="9">
    <source>
        <dbReference type="PROSITE-ProRule" id="PRU00047"/>
    </source>
</evidence>
<dbReference type="Pfam" id="PF17921">
    <property type="entry name" value="Integrase_H2C2"/>
    <property type="match status" value="1"/>
</dbReference>
<feature type="region of interest" description="Disordered" evidence="11">
    <location>
        <begin position="1654"/>
        <end position="1706"/>
    </location>
</feature>
<keyword evidence="3" id="KW-0808">Transferase</keyword>
<keyword evidence="9" id="KW-0479">Metal-binding</keyword>
<dbReference type="FunFam" id="1.10.340.70:FF:000001">
    <property type="entry name" value="Retrovirus-related Pol polyprotein from transposon gypsy-like Protein"/>
    <property type="match status" value="1"/>
</dbReference>
<dbReference type="PROSITE" id="PS50158">
    <property type="entry name" value="ZF_CCHC"/>
    <property type="match status" value="2"/>
</dbReference>
<dbReference type="InterPro" id="IPR000477">
    <property type="entry name" value="RT_dom"/>
</dbReference>
<feature type="compositionally biased region" description="Basic residues" evidence="11">
    <location>
        <begin position="1888"/>
        <end position="1898"/>
    </location>
</feature>
<keyword evidence="9" id="KW-0862">Zinc</keyword>
<dbReference type="Gene3D" id="3.30.70.270">
    <property type="match status" value="2"/>
</dbReference>
<evidence type="ECO:0000259" key="12">
    <source>
        <dbReference type="PROSITE" id="PS50158"/>
    </source>
</evidence>
<evidence type="ECO:0000313" key="16">
    <source>
        <dbReference type="EMBL" id="JAQ02011.1"/>
    </source>
</evidence>
<proteinExistence type="predicted"/>
<evidence type="ECO:0000256" key="4">
    <source>
        <dbReference type="ARBA" id="ARBA00022695"/>
    </source>
</evidence>
<dbReference type="GO" id="GO:0003964">
    <property type="term" value="F:RNA-directed DNA polymerase activity"/>
    <property type="evidence" value="ECO:0007669"/>
    <property type="project" value="UniProtKB-KW"/>
</dbReference>
<dbReference type="EMBL" id="GDHC01016618">
    <property type="protein sequence ID" value="JAQ02011.1"/>
    <property type="molecule type" value="Transcribed_RNA"/>
</dbReference>
<dbReference type="Gene3D" id="2.40.70.10">
    <property type="entry name" value="Acid Proteases"/>
    <property type="match status" value="1"/>
</dbReference>
<dbReference type="SUPFAM" id="SSF56672">
    <property type="entry name" value="DNA/RNA polymerases"/>
    <property type="match status" value="1"/>
</dbReference>
<evidence type="ECO:0000259" key="15">
    <source>
        <dbReference type="PROSITE" id="PS50994"/>
    </source>
</evidence>
<gene>
    <name evidence="16" type="primary">pol_45</name>
    <name evidence="16" type="ORF">g.91788</name>
</gene>
<dbReference type="InterPro" id="IPR036875">
    <property type="entry name" value="Znf_CCHC_sf"/>
</dbReference>
<feature type="coiled-coil region" evidence="10">
    <location>
        <begin position="27"/>
        <end position="61"/>
    </location>
</feature>